<keyword evidence="3" id="KW-0067">ATP-binding</keyword>
<keyword evidence="1 5" id="KW-0436">Ligase</keyword>
<dbReference type="SMART" id="SM00881">
    <property type="entry name" value="CoA_binding"/>
    <property type="match status" value="1"/>
</dbReference>
<evidence type="ECO:0000259" key="4">
    <source>
        <dbReference type="PROSITE" id="PS51186"/>
    </source>
</evidence>
<keyword evidence="2" id="KW-0547">Nucleotide-binding</keyword>
<dbReference type="Pfam" id="PF13302">
    <property type="entry name" value="Acetyltransf_3"/>
    <property type="match status" value="1"/>
</dbReference>
<dbReference type="Gene3D" id="3.30.470.20">
    <property type="entry name" value="ATP-grasp fold, B domain"/>
    <property type="match status" value="1"/>
</dbReference>
<dbReference type="SUPFAM" id="SSF56059">
    <property type="entry name" value="Glutathione synthetase ATP-binding domain-like"/>
    <property type="match status" value="1"/>
</dbReference>
<dbReference type="InterPro" id="IPR016181">
    <property type="entry name" value="Acyl_CoA_acyltransferase"/>
</dbReference>
<evidence type="ECO:0000256" key="1">
    <source>
        <dbReference type="ARBA" id="ARBA00022598"/>
    </source>
</evidence>
<dbReference type="Gene3D" id="3.40.50.720">
    <property type="entry name" value="NAD(P)-binding Rossmann-like Domain"/>
    <property type="match status" value="1"/>
</dbReference>
<protein>
    <submittedName>
        <fullName evidence="5">Bifunctional acetate--CoA ligase family protein/GNAT family N-acetyltransferase</fullName>
    </submittedName>
</protein>
<feature type="domain" description="N-acetyltransferase" evidence="4">
    <location>
        <begin position="743"/>
        <end position="901"/>
    </location>
</feature>
<name>A0ABT2EG69_9GAMM</name>
<dbReference type="SUPFAM" id="SSF55729">
    <property type="entry name" value="Acyl-CoA N-acyltransferases (Nat)"/>
    <property type="match status" value="1"/>
</dbReference>
<dbReference type="RefSeq" id="WP_259037078.1">
    <property type="nucleotide sequence ID" value="NZ_JAJISC010000007.1"/>
</dbReference>
<dbReference type="InterPro" id="IPR000182">
    <property type="entry name" value="GNAT_dom"/>
</dbReference>
<dbReference type="InterPro" id="IPR051538">
    <property type="entry name" value="Acyl-CoA_Synth/Transferase"/>
</dbReference>
<gene>
    <name evidence="5" type="ORF">LLY24_14805</name>
</gene>
<evidence type="ECO:0000313" key="5">
    <source>
        <dbReference type="EMBL" id="MCS2610587.1"/>
    </source>
</evidence>
<accession>A0ABT2EG69</accession>
<dbReference type="Gene3D" id="3.40.50.261">
    <property type="entry name" value="Succinyl-CoA synthetase domains"/>
    <property type="match status" value="2"/>
</dbReference>
<keyword evidence="6" id="KW-1185">Reference proteome</keyword>
<dbReference type="InterPro" id="IPR036291">
    <property type="entry name" value="NAD(P)-bd_dom_sf"/>
</dbReference>
<dbReference type="PANTHER" id="PTHR43334">
    <property type="entry name" value="ACETATE--COA LIGASE [ADP-FORMING]"/>
    <property type="match status" value="1"/>
</dbReference>
<dbReference type="SUPFAM" id="SSF52210">
    <property type="entry name" value="Succinyl-CoA synthetase domains"/>
    <property type="match status" value="2"/>
</dbReference>
<dbReference type="InterPro" id="IPR016102">
    <property type="entry name" value="Succinyl-CoA_synth-like"/>
</dbReference>
<reference evidence="5" key="1">
    <citation type="submission" date="2021-11" db="EMBL/GenBank/DDBJ databases">
        <title>Halomonas sp., isolated from a coastal aquaculture zone in Dongshan Bay.</title>
        <authorList>
            <person name="Lin W."/>
        </authorList>
    </citation>
    <scope>NUCLEOTIDE SEQUENCE</scope>
    <source>
        <strain evidence="5">Yzlin-01</strain>
    </source>
</reference>
<dbReference type="Pfam" id="PF13549">
    <property type="entry name" value="ATP-grasp_5"/>
    <property type="match status" value="1"/>
</dbReference>
<evidence type="ECO:0000256" key="3">
    <source>
        <dbReference type="ARBA" id="ARBA00022840"/>
    </source>
</evidence>
<dbReference type="SUPFAM" id="SSF51735">
    <property type="entry name" value="NAD(P)-binding Rossmann-fold domains"/>
    <property type="match status" value="1"/>
</dbReference>
<dbReference type="Pfam" id="PF13607">
    <property type="entry name" value="Succ_CoA_lig"/>
    <property type="match status" value="1"/>
</dbReference>
<dbReference type="Proteomes" id="UP001165542">
    <property type="component" value="Unassembled WGS sequence"/>
</dbReference>
<evidence type="ECO:0000313" key="6">
    <source>
        <dbReference type="Proteomes" id="UP001165542"/>
    </source>
</evidence>
<dbReference type="PROSITE" id="PS51186">
    <property type="entry name" value="GNAT"/>
    <property type="match status" value="1"/>
</dbReference>
<dbReference type="Gene3D" id="3.40.630.30">
    <property type="match status" value="1"/>
</dbReference>
<proteinExistence type="predicted"/>
<dbReference type="Gene3D" id="3.30.1490.20">
    <property type="entry name" value="ATP-grasp fold, A domain"/>
    <property type="match status" value="1"/>
</dbReference>
<evidence type="ECO:0000256" key="2">
    <source>
        <dbReference type="ARBA" id="ARBA00022741"/>
    </source>
</evidence>
<dbReference type="InterPro" id="IPR003781">
    <property type="entry name" value="CoA-bd"/>
</dbReference>
<dbReference type="EMBL" id="JAJISC010000007">
    <property type="protein sequence ID" value="MCS2610587.1"/>
    <property type="molecule type" value="Genomic_DNA"/>
</dbReference>
<dbReference type="GO" id="GO:0016874">
    <property type="term" value="F:ligase activity"/>
    <property type="evidence" value="ECO:0007669"/>
    <property type="project" value="UniProtKB-KW"/>
</dbReference>
<organism evidence="5 6">
    <name type="scientific">Halomonas dongshanensis</name>
    <dbReference type="NCBI Taxonomy" id="2890835"/>
    <lineage>
        <taxon>Bacteria</taxon>
        <taxon>Pseudomonadati</taxon>
        <taxon>Pseudomonadota</taxon>
        <taxon>Gammaproteobacteria</taxon>
        <taxon>Oceanospirillales</taxon>
        <taxon>Halomonadaceae</taxon>
        <taxon>Halomonas</taxon>
    </lineage>
</organism>
<dbReference type="InterPro" id="IPR013815">
    <property type="entry name" value="ATP_grasp_subdomain_1"/>
</dbReference>
<dbReference type="Pfam" id="PF13380">
    <property type="entry name" value="CoA_binding_2"/>
    <property type="match status" value="1"/>
</dbReference>
<comment type="caution">
    <text evidence="5">The sequence shown here is derived from an EMBL/GenBank/DDBJ whole genome shotgun (WGS) entry which is preliminary data.</text>
</comment>
<dbReference type="InterPro" id="IPR032875">
    <property type="entry name" value="Succ_CoA_lig_flav_dom"/>
</dbReference>
<dbReference type="PANTHER" id="PTHR43334:SF1">
    <property type="entry name" value="3-HYDROXYPROPIONATE--COA LIGASE [ADP-FORMING]"/>
    <property type="match status" value="1"/>
</dbReference>
<sequence length="915" mass="100711">MSTRFLHHFFAPRTVAVFGASEKPASLGGLVLRNLLEGEFKGTLLAVNLKGYATVHGVPCYSRLRELPETPDLAVICSPINGVPRLLRALGKCGIKAALVLSGGADLDKERDGRPSLRERMLSAARESGLRVLGPECMGVIVPSKRLNASYASQPIKAGRVAYLGQSGMLANAMIDWAAGRNVGFSHVITVGDSVDVLLPDLIDYVNQFSPAQAILLHLERISDAQHFMTAVRDASRNRLVLAIKSGRTAASDISDMPPTPGIANRDVVFDAAFARAGVVRVNDSDELIDALETLSRMKPLKGDRLAIVSNGLGPAMLAIDKLISAGGRLAEFSTETRRALRTRQVDVSKPGENPVDLGGNATPARFVEALEIVTADANVDAVLVVHAPTRLAPSQATAQALIDQRSRFKRNLLTSWMGLKEALGAREVCNGAGIPTYTSPEKAIKAFMHMVDYQRVQALLQETPPSLPFSASPEARSQCRALLETAMTAGRATLTHSETAQLLDAYGIPAAPGRYFINPSEGEAAARAFSGPKALKVVHDGNCRPYRYRKHPHKLSAGLLQDLETPEQVREAAARLKAKVAEKFPEFRVQEFCLQPMQRGKHSMQLCAGITRDPVFGPLIVFGIGGYKVNVLADRQVALPPLNMTLAADMIGRTHAASLIREHSSDPERDMRHLCQLLVKLSQMASDLVELRGLEINPLLLNRDGITAVDFAMDLGSPARFAIMPYPEELREWTTLKNGWQVEIRPIRAEDAPLITHFHQRLSEESIRFRYFHNKSSLSQRDLSILSHINYDRQMAFIAERADEQGGKEMLGVVRVWNDADNIRTEFSIIIRDDLQGLGVGTLLMEKMIAYCKSIGTLEMIGKIMLDNQPMRALMKRLGFTCRYNMEEQVIDAVLSLNQPESEWQRHRLENEPY</sequence>